<proteinExistence type="predicted"/>
<evidence type="ECO:0000313" key="2">
    <source>
        <dbReference type="EMBL" id="SOQ56431.1"/>
    </source>
</evidence>
<sequence>MTSPALGEARGTVRLFLTKNHSVPISALQAGSPVTRSGSGISPTEHHLWWSDDSLRRTQNATRCTYGSGSGRAASYPWSPSADSHLRWPKIVAPSPTLELQSQRHAFYPRRGKQRCTLRHVMPLYTYNIHPHFTIGCYKSHVIVGASIAIYWAQFQTPAENLPMTSPALVKARGRVRLLLTKIHPVSTLAFRAGAPVNSLAGKRAGGSADDKQLPAPMDTRNTRGFANALPAFWG</sequence>
<feature type="region of interest" description="Disordered" evidence="1">
    <location>
        <begin position="202"/>
        <end position="221"/>
    </location>
</feature>
<gene>
    <name evidence="2" type="ORF">SFRICE_025653</name>
</gene>
<reference evidence="2" key="1">
    <citation type="submission" date="2016-07" db="EMBL/GenBank/DDBJ databases">
        <authorList>
            <person name="Bretaudeau A."/>
        </authorList>
    </citation>
    <scope>NUCLEOTIDE SEQUENCE</scope>
    <source>
        <strain evidence="2">Rice</strain>
        <tissue evidence="2">Whole body</tissue>
    </source>
</reference>
<organism evidence="2">
    <name type="scientific">Spodoptera frugiperda</name>
    <name type="common">Fall armyworm</name>
    <dbReference type="NCBI Taxonomy" id="7108"/>
    <lineage>
        <taxon>Eukaryota</taxon>
        <taxon>Metazoa</taxon>
        <taxon>Ecdysozoa</taxon>
        <taxon>Arthropoda</taxon>
        <taxon>Hexapoda</taxon>
        <taxon>Insecta</taxon>
        <taxon>Pterygota</taxon>
        <taxon>Neoptera</taxon>
        <taxon>Endopterygota</taxon>
        <taxon>Lepidoptera</taxon>
        <taxon>Glossata</taxon>
        <taxon>Ditrysia</taxon>
        <taxon>Noctuoidea</taxon>
        <taxon>Noctuidae</taxon>
        <taxon>Amphipyrinae</taxon>
        <taxon>Spodoptera</taxon>
    </lineage>
</organism>
<protein>
    <submittedName>
        <fullName evidence="2">SFRICE_025653</fullName>
    </submittedName>
</protein>
<dbReference type="AlphaFoldDB" id="A0A2H1WTQ1"/>
<evidence type="ECO:0000256" key="1">
    <source>
        <dbReference type="SAM" id="MobiDB-lite"/>
    </source>
</evidence>
<dbReference type="EMBL" id="ODYU01010979">
    <property type="protein sequence ID" value="SOQ56431.1"/>
    <property type="molecule type" value="Genomic_DNA"/>
</dbReference>
<name>A0A2H1WTQ1_SPOFR</name>
<accession>A0A2H1WTQ1</accession>